<feature type="domain" description="PI3K/PI4K catalytic" evidence="7">
    <location>
        <begin position="1765"/>
        <end position="2077"/>
    </location>
</feature>
<dbReference type="PROSITE" id="PS51189">
    <property type="entry name" value="FAT"/>
    <property type="match status" value="1"/>
</dbReference>
<dbReference type="SUPFAM" id="SSF47212">
    <property type="entry name" value="FKBP12-rapamycin-binding domain of FKBP-rapamycin-associated protein (FRAP)"/>
    <property type="match status" value="1"/>
</dbReference>
<dbReference type="InterPro" id="IPR000403">
    <property type="entry name" value="PI3/4_kinase_cat_dom"/>
</dbReference>
<evidence type="ECO:0000259" key="9">
    <source>
        <dbReference type="PROSITE" id="PS51190"/>
    </source>
</evidence>
<dbReference type="InterPro" id="IPR050517">
    <property type="entry name" value="DDR_Repair_Kinase"/>
</dbReference>
<evidence type="ECO:0000256" key="5">
    <source>
        <dbReference type="ARBA" id="ARBA00022840"/>
    </source>
</evidence>
<dbReference type="PROSITE" id="PS50290">
    <property type="entry name" value="PI3_4_KINASE_3"/>
    <property type="match status" value="1"/>
</dbReference>
<dbReference type="GO" id="GO:0005524">
    <property type="term" value="F:ATP binding"/>
    <property type="evidence" value="ECO:0007669"/>
    <property type="project" value="UniProtKB-KW"/>
</dbReference>
<dbReference type="Pfam" id="PF00454">
    <property type="entry name" value="PI3_PI4_kinase"/>
    <property type="match status" value="1"/>
</dbReference>
<dbReference type="GO" id="GO:0005634">
    <property type="term" value="C:nucleus"/>
    <property type="evidence" value="ECO:0000318"/>
    <property type="project" value="GO_Central"/>
</dbReference>
<dbReference type="InterPro" id="IPR016024">
    <property type="entry name" value="ARM-type_fold"/>
</dbReference>
<dbReference type="FunFam" id="3.30.1010.10:FF:000025">
    <property type="entry name" value="PIKK family atypical protein kinase"/>
    <property type="match status" value="1"/>
</dbReference>
<evidence type="ECO:0000256" key="6">
    <source>
        <dbReference type="SAM" id="Phobius"/>
    </source>
</evidence>
<dbReference type="GO" id="GO:0038201">
    <property type="term" value="C:TOR complex"/>
    <property type="evidence" value="ECO:0000318"/>
    <property type="project" value="GO_Central"/>
</dbReference>
<dbReference type="Proteomes" id="UP000001542">
    <property type="component" value="Unassembled WGS sequence"/>
</dbReference>
<dbReference type="SUPFAM" id="SSF48371">
    <property type="entry name" value="ARM repeat"/>
    <property type="match status" value="1"/>
</dbReference>
<dbReference type="InterPro" id="IPR011989">
    <property type="entry name" value="ARM-like"/>
</dbReference>
<reference evidence="10" key="2">
    <citation type="journal article" date="2007" name="Science">
        <title>Draft genome sequence of the sexually transmitted pathogen Trichomonas vaginalis.</title>
        <authorList>
            <person name="Carlton J.M."/>
            <person name="Hirt R.P."/>
            <person name="Silva J.C."/>
            <person name="Delcher A.L."/>
            <person name="Schatz M."/>
            <person name="Zhao Q."/>
            <person name="Wortman J.R."/>
            <person name="Bidwell S.L."/>
            <person name="Alsmark U.C.M."/>
            <person name="Besteiro S."/>
            <person name="Sicheritz-Ponten T."/>
            <person name="Noel C.J."/>
            <person name="Dacks J.B."/>
            <person name="Foster P.G."/>
            <person name="Simillion C."/>
            <person name="Van de Peer Y."/>
            <person name="Miranda-Saavedra D."/>
            <person name="Barton G.J."/>
            <person name="Westrop G.D."/>
            <person name="Mueller S."/>
            <person name="Dessi D."/>
            <person name="Fiori P.L."/>
            <person name="Ren Q."/>
            <person name="Paulsen I."/>
            <person name="Zhang H."/>
            <person name="Bastida-Corcuera F.D."/>
            <person name="Simoes-Barbosa A."/>
            <person name="Brown M.T."/>
            <person name="Hayes R.D."/>
            <person name="Mukherjee M."/>
            <person name="Okumura C.Y."/>
            <person name="Schneider R."/>
            <person name="Smith A.J."/>
            <person name="Vanacova S."/>
            <person name="Villalvazo M."/>
            <person name="Haas B.J."/>
            <person name="Pertea M."/>
            <person name="Feldblyum T.V."/>
            <person name="Utterback T.R."/>
            <person name="Shu C.L."/>
            <person name="Osoegawa K."/>
            <person name="de Jong P.J."/>
            <person name="Hrdy I."/>
            <person name="Horvathova L."/>
            <person name="Zubacova Z."/>
            <person name="Dolezal P."/>
            <person name="Malik S.B."/>
            <person name="Logsdon J.M. Jr."/>
            <person name="Henze K."/>
            <person name="Gupta A."/>
            <person name="Wang C.C."/>
            <person name="Dunne R.L."/>
            <person name="Upcroft J.A."/>
            <person name="Upcroft P."/>
            <person name="White O."/>
            <person name="Salzberg S.L."/>
            <person name="Tang P."/>
            <person name="Chiu C.-H."/>
            <person name="Lee Y.-S."/>
            <person name="Embley T.M."/>
            <person name="Coombs G.H."/>
            <person name="Mottram J.C."/>
            <person name="Tachezy J."/>
            <person name="Fraser-Liggett C.M."/>
            <person name="Johnson P.J."/>
        </authorList>
    </citation>
    <scope>NUCLEOTIDE SEQUENCE [LARGE SCALE GENOMIC DNA]</scope>
    <source>
        <strain evidence="10">G3</strain>
    </source>
</reference>
<protein>
    <recommendedName>
        <fullName evidence="1">non-specific serine/threonine protein kinase</fullName>
        <ecNumber evidence="1">2.7.11.1</ecNumber>
    </recommendedName>
</protein>
<dbReference type="InterPro" id="IPR036940">
    <property type="entry name" value="PI3/4_kinase_cat_sf"/>
</dbReference>
<evidence type="ECO:0000256" key="3">
    <source>
        <dbReference type="ARBA" id="ARBA00022741"/>
    </source>
</evidence>
<dbReference type="PANTHER" id="PTHR11139:SF9">
    <property type="entry name" value="SERINE_THREONINE-PROTEIN KINASE MTOR"/>
    <property type="match status" value="1"/>
</dbReference>
<dbReference type="PROSITE" id="PS00916">
    <property type="entry name" value="PI3_4_KINASE_2"/>
    <property type="match status" value="1"/>
</dbReference>
<dbReference type="GO" id="GO:0031929">
    <property type="term" value="P:TOR signaling"/>
    <property type="evidence" value="ECO:0000318"/>
    <property type="project" value="GO_Central"/>
</dbReference>
<dbReference type="STRING" id="5722.A2FB39"/>
<dbReference type="InterPro" id="IPR018936">
    <property type="entry name" value="PI3/4_kinase_CS"/>
</dbReference>
<dbReference type="VEuPathDB" id="TrichDB:TVAGG3_0867770"/>
<dbReference type="Pfam" id="PF08771">
    <property type="entry name" value="FRB_dom"/>
    <property type="match status" value="1"/>
</dbReference>
<evidence type="ECO:0000259" key="7">
    <source>
        <dbReference type="PROSITE" id="PS50290"/>
    </source>
</evidence>
<dbReference type="SMART" id="SM00146">
    <property type="entry name" value="PI3Kc"/>
    <property type="match status" value="1"/>
</dbReference>
<dbReference type="GO" id="GO:0005737">
    <property type="term" value="C:cytoplasm"/>
    <property type="evidence" value="ECO:0000318"/>
    <property type="project" value="GO_Central"/>
</dbReference>
<dbReference type="PROSITE" id="PS51190">
    <property type="entry name" value="FATC"/>
    <property type="match status" value="1"/>
</dbReference>
<dbReference type="InterPro" id="IPR014009">
    <property type="entry name" value="PIK_FAT"/>
</dbReference>
<dbReference type="RefSeq" id="XP_001310804.1">
    <property type="nucleotide sequence ID" value="XM_001310803.1"/>
</dbReference>
<keyword evidence="5" id="KW-0067">ATP-binding</keyword>
<name>A2FB39_TRIV3</name>
<proteinExistence type="predicted"/>
<keyword evidence="6" id="KW-0812">Transmembrane</keyword>
<dbReference type="SMR" id="A2FB39"/>
<accession>A2FB39</accession>
<dbReference type="PANTHER" id="PTHR11139">
    <property type="entry name" value="ATAXIA TELANGIECTASIA MUTATED ATM -RELATED"/>
    <property type="match status" value="1"/>
</dbReference>
<keyword evidence="4 10" id="KW-0418">Kinase</keyword>
<dbReference type="InterPro" id="IPR009076">
    <property type="entry name" value="FRB_dom"/>
</dbReference>
<evidence type="ECO:0000313" key="10">
    <source>
        <dbReference type="EMBL" id="EAX97874.1"/>
    </source>
</evidence>
<reference evidence="10" key="1">
    <citation type="submission" date="2006-10" db="EMBL/GenBank/DDBJ databases">
        <authorList>
            <person name="Amadeo P."/>
            <person name="Zhao Q."/>
            <person name="Wortman J."/>
            <person name="Fraser-Liggett C."/>
            <person name="Carlton J."/>
        </authorList>
    </citation>
    <scope>NUCLEOTIDE SEQUENCE</scope>
    <source>
        <strain evidence="10">G3</strain>
    </source>
</reference>
<feature type="domain" description="FAT" evidence="8">
    <location>
        <begin position="1113"/>
        <end position="1595"/>
    </location>
</feature>
<evidence type="ECO:0000259" key="8">
    <source>
        <dbReference type="PROSITE" id="PS51189"/>
    </source>
</evidence>
<dbReference type="SMART" id="SM01345">
    <property type="entry name" value="Rapamycin_bind"/>
    <property type="match status" value="1"/>
</dbReference>
<dbReference type="SUPFAM" id="SSF56112">
    <property type="entry name" value="Protein kinase-like (PK-like)"/>
    <property type="match status" value="1"/>
</dbReference>
<organism evidence="10 11">
    <name type="scientific">Trichomonas vaginalis (strain ATCC PRA-98 / G3)</name>
    <dbReference type="NCBI Taxonomy" id="412133"/>
    <lineage>
        <taxon>Eukaryota</taxon>
        <taxon>Metamonada</taxon>
        <taxon>Parabasalia</taxon>
        <taxon>Trichomonadida</taxon>
        <taxon>Trichomonadidae</taxon>
        <taxon>Trichomonas</taxon>
    </lineage>
</organism>
<feature type="domain" description="FATC" evidence="9">
    <location>
        <begin position="2084"/>
        <end position="2116"/>
    </location>
</feature>
<dbReference type="VEuPathDB" id="TrichDB:TVAG_490020"/>
<evidence type="ECO:0000256" key="1">
    <source>
        <dbReference type="ARBA" id="ARBA00012513"/>
    </source>
</evidence>
<keyword evidence="11" id="KW-1185">Reference proteome</keyword>
<sequence length="2116" mass="239890">MTSLKTISDSKALIRFAIGVGVIGKINLIILPKLLEDLISKFPYQDYLAGEFVSYILAKFCLPKYQKNTVYLNKLLHMCHETITNKSFRPKIRNTIVLLGWIGKKYPSMEHTSAQQFIDTLVTAITKHHNDASIACYSFLREFLHFSHKGNLLAEKKDSIKRVLTTAKSSDKQNSALLILTLLANECPESVASNASDLMENAAKFISGKDSVLQTSGLRLLIALSPLDPLLYRTKYSSMVSKLLFKTGKLALTVLSVPVFTHFPDTLSLVSSNIVSAVSSLFSSDDSLYHEAGFRILIEFSKSMPLAFGEYSNQIAKTICEAPICIEYANNCKELFQKSNKLWNDVQDSLVKKICNLINTKPFICAKIILNCGDLRKMNYELLRAPFKKLYETTTNHNVKILIPKILIKLTPDRHGPFFSDMAVYLLKSCCNESSREIRLSIIQAFTMPDLEVLALPHNLWYFDVLSNDDDPKVSSAVISLLIQISEYNPMMIYPLFRKVIMDSLFSFSYSNSLINQAQSTIGRSQILRNCQQLLTIYAPCILPFVLDFLKTRIVPHEEKLLDSRLSKLTYFEIESLNIIAEHSIDVIGIICSFDSEQLKQNHSEIMPLFIRILLTYNEEGVELSVLKALILLIDTVGISFIDDMKSLINALYEFGSKTESKILRAFLFKLLGKLGPHIPNSETLDIKDNDILGNISLIGGAITYHDWYLQVVSTALLELLDDETHQSVHFKAAELMSVSLNSTSNIIRPIFERYVQRILKDVYTVPKDEAPRYFSLITVVVSQHADWIKPFATQFSKLMEDMHETTFLDSVLPLVPPIVKCFDETFAPFLIKHIPNLLDIIQNQCIENPERAILAIQGLTPMIKFVYDFNNVIINSLINLLLNASIPCSVIKCCLNSLAQMSVQININPYLSSIFKVFCYLAMSNSYENIKIDLFVLINTIIEETDDKKTSFSTSIDNFCRQHNIAHEATSVAIDDSENDSLELFSPSISISLDENAIISKIRSDNNVSVSQWKDWCTNFISSFITNSPSHVINSCSWISTSDPKFPSKIFHAAFLSCWNQMSYDTKVVVSGCIRKSFLVESGAPITVVLTMVGLCEFMERIEQHLLIPYLEIAAAAKRSEKLAFALYCACKEIQNDARSNKAFETCIDIFSRLSMEDDLKGLIKSNLKVSEMTLLMAEHLRDWNKVVELVKNDNQNVPTLLRAYTNLMRFNEVTKSFGSFEILQGVVKTQTSLSFAKAFFAQQNWRNFEKAMQFAPKESIDSVITSMMGLAKMGKNVTDLEEKGFYLLASAAGPLIPHGFVAVTSSIIAAQELCEISEFSRGKSKFWKERKIDEKLPFEITRPVYENRINLLEGEEKVNELLKFMKNARHSNDWDLHEIFLNRYFPNIDPEKDNPRIILEHIYSQMNRMHIKNYKLLDDLINRLPAGPLKFKIMYKKASFISRMSNTDDIQQHLMEVVDICGSVDSSKAQYLCAWAHIRLYNMKEGDRALHAISAIKSFVKCISLEGKSRLPEVHQLSSILFRSGKFPQVFKSVKMDIESLSIDQWITVTPQIFAQMDHGIPEIRKFVLETISRMLMKHHHSTLFSLLYAVTNDNNTAIAGELLKKFEEDHFGIVQGAKTFHKGLIRACTTKVELWADAMSAMTVPLKTNNMRQMRAILNPLIDDLSYPQTDDDRAFAKDYGQIVKSLAIEFKTFMKNPNKESLEKMWKICRDLYNQLKNDIENTAFIDVPSLSPDLASVQDIDIAVPGTYFIGQPVITISLVGRSMEVLRSKQHPKRLCVKGSNGLEYWFLLKGHEDLRLDQRAMQIFDLINALFGGQVQHIVTYHVMPISLGAGLISWINGSDTIAKVVRDYRTNRGIPVDEESRLVSEETIPQIDSLLPIQRYEALVDVANKTSDTVLSDAIWFNSTTSEKWLQKTKTFCQTAAVMSIAGYMLGLGDRHPSNIMISQLTGTVVHIDLGDCFEVAKTRVMFPELIPFRLTRFMVRALGPCGVDGAFKTASKAVIKTIRGRRESIMAILEIFVHSPLSSEFSKIKREEPSISVFLDDVEAIAEKRSEEESSSLRTVRRIADKLGGLDFGSEKLSCEMQVDKLIEEATDYYNFAHLYRGWNPLW</sequence>
<evidence type="ECO:0000313" key="11">
    <source>
        <dbReference type="Proteomes" id="UP000001542"/>
    </source>
</evidence>
<dbReference type="GO" id="GO:0044877">
    <property type="term" value="F:protein-containing complex binding"/>
    <property type="evidence" value="ECO:0007669"/>
    <property type="project" value="InterPro"/>
</dbReference>
<dbReference type="Gene3D" id="1.10.1070.11">
    <property type="entry name" value="Phosphatidylinositol 3-/4-kinase, catalytic domain"/>
    <property type="match status" value="1"/>
</dbReference>
<dbReference type="OrthoDB" id="381190at2759"/>
<keyword evidence="2" id="KW-0808">Transferase</keyword>
<feature type="transmembrane region" description="Helical" evidence="6">
    <location>
        <begin position="12"/>
        <end position="31"/>
    </location>
</feature>
<evidence type="ECO:0000256" key="4">
    <source>
        <dbReference type="ARBA" id="ARBA00022777"/>
    </source>
</evidence>
<evidence type="ECO:0000256" key="2">
    <source>
        <dbReference type="ARBA" id="ARBA00022679"/>
    </source>
</evidence>
<dbReference type="SMART" id="SM01343">
    <property type="entry name" value="FATC"/>
    <property type="match status" value="1"/>
</dbReference>
<dbReference type="eggNOG" id="KOG0891">
    <property type="taxonomic scope" value="Eukaryota"/>
</dbReference>
<gene>
    <name evidence="10" type="ORF">TVAG_490020</name>
</gene>
<dbReference type="FunFam" id="1.10.1070.11:FF:000039">
    <property type="entry name" value="Serine/threonine-protein kinase TOR"/>
    <property type="match status" value="1"/>
</dbReference>
<dbReference type="GO" id="GO:0004674">
    <property type="term" value="F:protein serine/threonine kinase activity"/>
    <property type="evidence" value="ECO:0000318"/>
    <property type="project" value="GO_Central"/>
</dbReference>
<dbReference type="InterPro" id="IPR026683">
    <property type="entry name" value="TOR_cat"/>
</dbReference>
<dbReference type="EC" id="2.7.11.1" evidence="1"/>
<dbReference type="Gene3D" id="3.30.1010.10">
    <property type="entry name" value="Phosphatidylinositol 3-kinase Catalytic Subunit, Chain A, domain 4"/>
    <property type="match status" value="1"/>
</dbReference>
<keyword evidence="6" id="KW-1133">Transmembrane helix</keyword>
<dbReference type="GO" id="GO:0016242">
    <property type="term" value="P:negative regulation of macroautophagy"/>
    <property type="evidence" value="ECO:0000318"/>
    <property type="project" value="GO_Central"/>
</dbReference>
<dbReference type="CDD" id="cd05169">
    <property type="entry name" value="PIKKc_TOR"/>
    <property type="match status" value="1"/>
</dbReference>
<dbReference type="InterPro" id="IPR036738">
    <property type="entry name" value="FRB_sf"/>
</dbReference>
<dbReference type="EMBL" id="DS113697">
    <property type="protein sequence ID" value="EAX97874.1"/>
    <property type="molecule type" value="Genomic_DNA"/>
</dbReference>
<dbReference type="KEGG" id="tva:4755663"/>
<dbReference type="InterPro" id="IPR003152">
    <property type="entry name" value="FATC_dom"/>
</dbReference>
<keyword evidence="3" id="KW-0547">Nucleotide-binding</keyword>
<keyword evidence="6" id="KW-0472">Membrane</keyword>
<dbReference type="Gene3D" id="1.25.10.10">
    <property type="entry name" value="Leucine-rich Repeat Variant"/>
    <property type="match status" value="3"/>
</dbReference>
<dbReference type="InParanoid" id="A2FB39"/>
<dbReference type="InterPro" id="IPR011009">
    <property type="entry name" value="Kinase-like_dom_sf"/>
</dbReference>
<dbReference type="Pfam" id="PF02260">
    <property type="entry name" value="FATC"/>
    <property type="match status" value="1"/>
</dbReference>